<keyword evidence="2" id="KW-1185">Reference proteome</keyword>
<reference evidence="3" key="1">
    <citation type="submission" date="2022-11" db="UniProtKB">
        <authorList>
            <consortium name="WormBaseParasite"/>
        </authorList>
    </citation>
    <scope>IDENTIFICATION</scope>
</reference>
<protein>
    <submittedName>
        <fullName evidence="3">Uncharacterized protein</fullName>
    </submittedName>
</protein>
<name>A0A915A3T7_PARUN</name>
<proteinExistence type="predicted"/>
<evidence type="ECO:0000313" key="2">
    <source>
        <dbReference type="Proteomes" id="UP000887569"/>
    </source>
</evidence>
<dbReference type="WBParaSite" id="PgE395_g001_t01">
    <property type="protein sequence ID" value="PgE395_g001_t01"/>
    <property type="gene ID" value="PgE395_g001"/>
</dbReference>
<dbReference type="Proteomes" id="UP000887569">
    <property type="component" value="Unplaced"/>
</dbReference>
<accession>A0A915A3T7</accession>
<dbReference type="AlphaFoldDB" id="A0A915A3T7"/>
<sequence length="75" mass="8545">MGFLKEFKQKLKPPKPDPRDIISADDDEFESISVMSSTSLTSLNDDAIPDEIKSLPYYHGFLPRQHAEDMVMKVC</sequence>
<feature type="compositionally biased region" description="Basic and acidic residues" evidence="1">
    <location>
        <begin position="1"/>
        <end position="22"/>
    </location>
</feature>
<evidence type="ECO:0000256" key="1">
    <source>
        <dbReference type="SAM" id="MobiDB-lite"/>
    </source>
</evidence>
<evidence type="ECO:0000313" key="3">
    <source>
        <dbReference type="WBParaSite" id="PgE395_g001_t01"/>
    </source>
</evidence>
<organism evidence="2 3">
    <name type="scientific">Parascaris univalens</name>
    <name type="common">Nematode worm</name>
    <dbReference type="NCBI Taxonomy" id="6257"/>
    <lineage>
        <taxon>Eukaryota</taxon>
        <taxon>Metazoa</taxon>
        <taxon>Ecdysozoa</taxon>
        <taxon>Nematoda</taxon>
        <taxon>Chromadorea</taxon>
        <taxon>Rhabditida</taxon>
        <taxon>Spirurina</taxon>
        <taxon>Ascaridomorpha</taxon>
        <taxon>Ascaridoidea</taxon>
        <taxon>Ascarididae</taxon>
        <taxon>Parascaris</taxon>
    </lineage>
</organism>
<feature type="region of interest" description="Disordered" evidence="1">
    <location>
        <begin position="1"/>
        <end position="24"/>
    </location>
</feature>